<keyword evidence="2" id="KW-0808">Transferase</keyword>
<dbReference type="Proteomes" id="UP001185012">
    <property type="component" value="Unassembled WGS sequence"/>
</dbReference>
<gene>
    <name evidence="4" type="ORF">JOE21_003661</name>
</gene>
<reference evidence="4 5" key="1">
    <citation type="submission" date="2023-07" db="EMBL/GenBank/DDBJ databases">
        <title>Genomic Encyclopedia of Type Strains, Phase IV (KMG-IV): sequencing the most valuable type-strain genomes for metagenomic binning, comparative biology and taxonomic classification.</title>
        <authorList>
            <person name="Goeker M."/>
        </authorList>
    </citation>
    <scope>NUCLEOTIDE SEQUENCE [LARGE SCALE GENOMIC DNA]</scope>
    <source>
        <strain evidence="4 5">DSM 45903</strain>
    </source>
</reference>
<dbReference type="PANTHER" id="PTHR43861">
    <property type="entry name" value="TRANS-ACONITATE 2-METHYLTRANSFERASE-RELATED"/>
    <property type="match status" value="1"/>
</dbReference>
<dbReference type="SUPFAM" id="SSF53335">
    <property type="entry name" value="S-adenosyl-L-methionine-dependent methyltransferases"/>
    <property type="match status" value="1"/>
</dbReference>
<dbReference type="CDD" id="cd02440">
    <property type="entry name" value="AdoMet_MTases"/>
    <property type="match status" value="1"/>
</dbReference>
<dbReference type="EMBL" id="JAVDQG010000011">
    <property type="protein sequence ID" value="MDR6227617.1"/>
    <property type="molecule type" value="Genomic_DNA"/>
</dbReference>
<dbReference type="GO" id="GO:0008168">
    <property type="term" value="F:methyltransferase activity"/>
    <property type="evidence" value="ECO:0007669"/>
    <property type="project" value="UniProtKB-KW"/>
</dbReference>
<keyword evidence="5" id="KW-1185">Reference proteome</keyword>
<evidence type="ECO:0000256" key="1">
    <source>
        <dbReference type="ARBA" id="ARBA00022603"/>
    </source>
</evidence>
<protein>
    <submittedName>
        <fullName evidence="4">SAM-dependent methyltransferase</fullName>
    </submittedName>
</protein>
<name>A0ABU1ISU9_9BACL</name>
<evidence type="ECO:0000313" key="4">
    <source>
        <dbReference type="EMBL" id="MDR6227617.1"/>
    </source>
</evidence>
<proteinExistence type="predicted"/>
<organism evidence="4 5">
    <name type="scientific">Desmospora profundinema</name>
    <dbReference type="NCBI Taxonomy" id="1571184"/>
    <lineage>
        <taxon>Bacteria</taxon>
        <taxon>Bacillati</taxon>
        <taxon>Bacillota</taxon>
        <taxon>Bacilli</taxon>
        <taxon>Bacillales</taxon>
        <taxon>Thermoactinomycetaceae</taxon>
        <taxon>Desmospora</taxon>
    </lineage>
</organism>
<dbReference type="RefSeq" id="WP_309868769.1">
    <property type="nucleotide sequence ID" value="NZ_JAVDQG010000011.1"/>
</dbReference>
<dbReference type="Gene3D" id="3.40.50.150">
    <property type="entry name" value="Vaccinia Virus protein VP39"/>
    <property type="match status" value="1"/>
</dbReference>
<feature type="domain" description="Methyltransferase" evidence="3">
    <location>
        <begin position="33"/>
        <end position="130"/>
    </location>
</feature>
<dbReference type="InterPro" id="IPR041698">
    <property type="entry name" value="Methyltransf_25"/>
</dbReference>
<evidence type="ECO:0000256" key="2">
    <source>
        <dbReference type="ARBA" id="ARBA00022679"/>
    </source>
</evidence>
<evidence type="ECO:0000313" key="5">
    <source>
        <dbReference type="Proteomes" id="UP001185012"/>
    </source>
</evidence>
<dbReference type="Pfam" id="PF13649">
    <property type="entry name" value="Methyltransf_25"/>
    <property type="match status" value="1"/>
</dbReference>
<evidence type="ECO:0000259" key="3">
    <source>
        <dbReference type="Pfam" id="PF13649"/>
    </source>
</evidence>
<comment type="caution">
    <text evidence="4">The sequence shown here is derived from an EMBL/GenBank/DDBJ whole genome shotgun (WGS) entry which is preliminary data.</text>
</comment>
<dbReference type="InterPro" id="IPR029063">
    <property type="entry name" value="SAM-dependent_MTases_sf"/>
</dbReference>
<keyword evidence="1 4" id="KW-0489">Methyltransferase</keyword>
<dbReference type="GO" id="GO:0032259">
    <property type="term" value="P:methylation"/>
    <property type="evidence" value="ECO:0007669"/>
    <property type="project" value="UniProtKB-KW"/>
</dbReference>
<sequence length="252" mass="29177">MYRFPDYYDWTSNGLDGDVAYYADLAINTGGPVLELGCGTGRCTLGIARHGVEVVGLDREVRMLDRAKEKAMAWGLVDRCEWIEGDMKEFNLERRFPLVIIPYRSFLHLMNAREQLAALGCIREHLEEEGRLALNVFVPHVEWMVEKEDCILHRGTFSIPGTGEVVEVSDRTRYDHFHQRADVARYYERFDPDGTTIERLRTTFSLRYVYPSELMHLLQLAGLEVTQRYGGFRREPFGPHSTELIVEARMRP</sequence>
<dbReference type="PANTHER" id="PTHR43861:SF1">
    <property type="entry name" value="TRANS-ACONITATE 2-METHYLTRANSFERASE"/>
    <property type="match status" value="1"/>
</dbReference>
<accession>A0ABU1ISU9</accession>